<dbReference type="GO" id="GO:0005886">
    <property type="term" value="C:plasma membrane"/>
    <property type="evidence" value="ECO:0007669"/>
    <property type="project" value="UniProtKB-SubCell"/>
</dbReference>
<dbReference type="Gene3D" id="3.40.50.300">
    <property type="entry name" value="P-loop containing nucleotide triphosphate hydrolases"/>
    <property type="match status" value="1"/>
</dbReference>
<keyword evidence="7 10" id="KW-1133">Transmembrane helix</keyword>
<feature type="transmembrane region" description="Helical" evidence="10">
    <location>
        <begin position="101"/>
        <end position="125"/>
    </location>
</feature>
<evidence type="ECO:0000256" key="6">
    <source>
        <dbReference type="ARBA" id="ARBA00022840"/>
    </source>
</evidence>
<dbReference type="CDD" id="cd03254">
    <property type="entry name" value="ABCC_Glucan_exporter_like"/>
    <property type="match status" value="1"/>
</dbReference>
<dbReference type="CDD" id="cd18547">
    <property type="entry name" value="ABC_6TM_Tm288_like"/>
    <property type="match status" value="1"/>
</dbReference>
<evidence type="ECO:0000259" key="12">
    <source>
        <dbReference type="PROSITE" id="PS50929"/>
    </source>
</evidence>
<sequence>MSENIKTRPAQGPMGGRGGMAGPAEKPKNFKGTMVKLLQYCKSYLPVIIIALITAALGTVFQIIGPDKLKDLTNEISKGLPMLVKGVPVFKSIDMNAVANITWLLVFFYVGSMLLNLIQSFIMATMTQKISKKMRTDISGKINRLPLRYFDKTSHGDVLSRVTNDVDAIGQTLNQSIGTLITSVTMFVGSLIMMFYNNWIMALTAVGSGVIGFILMIFIMSKTQKFFSEQQRELGNINGHIEEIYTGHNVVKVYNGGRDAKNTFEKINGKLYKSAWKSQFLSGLMIPIMGFVGNLGYVAVCVVGAALAMNGTITFGVIVAFTMYVRLFTQPMSQIAQAFNNLQRTAAAGERVFEFLDEEELTDESQKRKKLSNIKGDVEFRHVKFGYTPDKTIIHDFSAEIKAGQKVAIVGPTGAGKTTIVNLLMRFYELDGGEILVDKTPISQVPRENVHEQFGMVLQDTWIFEGTIRENIVYSKKGVTEEQVVAACKTVGLHHFIKTLPDGYDTVLNDKASLSEGQKQLITIARAMIQNAPLLILDEATSSVDTRTERIVQKAMDKLTEGRTSFVIAHRLSTIKNADLILVMKDGDIIESGSHEELLENSGFYADLYNSQFEPAA</sequence>
<accession>A0A1M6PWW2</accession>
<dbReference type="GO" id="GO:0016887">
    <property type="term" value="F:ATP hydrolysis activity"/>
    <property type="evidence" value="ECO:0007669"/>
    <property type="project" value="InterPro"/>
</dbReference>
<keyword evidence="5" id="KW-0547">Nucleotide-binding</keyword>
<evidence type="ECO:0000256" key="4">
    <source>
        <dbReference type="ARBA" id="ARBA00022692"/>
    </source>
</evidence>
<evidence type="ECO:0000256" key="1">
    <source>
        <dbReference type="ARBA" id="ARBA00004651"/>
    </source>
</evidence>
<feature type="region of interest" description="Disordered" evidence="9">
    <location>
        <begin position="1"/>
        <end position="23"/>
    </location>
</feature>
<keyword evidence="2" id="KW-0813">Transport</keyword>
<comment type="subcellular location">
    <subcellularLocation>
        <location evidence="1">Cell membrane</location>
        <topology evidence="1">Multi-pass membrane protein</topology>
    </subcellularLocation>
</comment>
<feature type="transmembrane region" description="Helical" evidence="10">
    <location>
        <begin position="44"/>
        <end position="64"/>
    </location>
</feature>
<dbReference type="InterPro" id="IPR003593">
    <property type="entry name" value="AAA+_ATPase"/>
</dbReference>
<dbReference type="EMBL" id="FRAC01000009">
    <property type="protein sequence ID" value="SHK12376.1"/>
    <property type="molecule type" value="Genomic_DNA"/>
</dbReference>
<dbReference type="Proteomes" id="UP000184386">
    <property type="component" value="Unassembled WGS sequence"/>
</dbReference>
<keyword evidence="3" id="KW-1003">Cell membrane</keyword>
<dbReference type="GO" id="GO:0005524">
    <property type="term" value="F:ATP binding"/>
    <property type="evidence" value="ECO:0007669"/>
    <property type="project" value="UniProtKB-KW"/>
</dbReference>
<dbReference type="InterPro" id="IPR027417">
    <property type="entry name" value="P-loop_NTPase"/>
</dbReference>
<evidence type="ECO:0000256" key="8">
    <source>
        <dbReference type="ARBA" id="ARBA00023136"/>
    </source>
</evidence>
<dbReference type="STRING" id="1121322.SAMN02745136_01770"/>
<dbReference type="GO" id="GO:0015421">
    <property type="term" value="F:ABC-type oligopeptide transporter activity"/>
    <property type="evidence" value="ECO:0007669"/>
    <property type="project" value="TreeGrafter"/>
</dbReference>
<feature type="transmembrane region" description="Helical" evidence="10">
    <location>
        <begin position="202"/>
        <end position="220"/>
    </location>
</feature>
<evidence type="ECO:0000256" key="5">
    <source>
        <dbReference type="ARBA" id="ARBA00022741"/>
    </source>
</evidence>
<evidence type="ECO:0000256" key="9">
    <source>
        <dbReference type="SAM" id="MobiDB-lite"/>
    </source>
</evidence>
<keyword evidence="6 13" id="KW-0067">ATP-binding</keyword>
<keyword evidence="4 10" id="KW-0812">Transmembrane</keyword>
<dbReference type="RefSeq" id="WP_084124036.1">
    <property type="nucleotide sequence ID" value="NZ_FRAC01000009.1"/>
</dbReference>
<dbReference type="PANTHER" id="PTHR43394:SF1">
    <property type="entry name" value="ATP-BINDING CASSETTE SUB-FAMILY B MEMBER 10, MITOCHONDRIAL"/>
    <property type="match status" value="1"/>
</dbReference>
<dbReference type="InterPro" id="IPR011527">
    <property type="entry name" value="ABC1_TM_dom"/>
</dbReference>
<feature type="domain" description="ABC transmembrane type-1" evidence="12">
    <location>
        <begin position="49"/>
        <end position="344"/>
    </location>
</feature>
<dbReference type="InterPro" id="IPR039421">
    <property type="entry name" value="Type_1_exporter"/>
</dbReference>
<feature type="transmembrane region" description="Helical" evidence="10">
    <location>
        <begin position="280"/>
        <end position="300"/>
    </location>
</feature>
<dbReference type="InterPro" id="IPR003439">
    <property type="entry name" value="ABC_transporter-like_ATP-bd"/>
</dbReference>
<evidence type="ECO:0000256" key="3">
    <source>
        <dbReference type="ARBA" id="ARBA00022475"/>
    </source>
</evidence>
<dbReference type="Pfam" id="PF00664">
    <property type="entry name" value="ABC_membrane"/>
    <property type="match status" value="1"/>
</dbReference>
<dbReference type="SUPFAM" id="SSF52540">
    <property type="entry name" value="P-loop containing nucleoside triphosphate hydrolases"/>
    <property type="match status" value="1"/>
</dbReference>
<dbReference type="PROSITE" id="PS50929">
    <property type="entry name" value="ABC_TM1F"/>
    <property type="match status" value="1"/>
</dbReference>
<evidence type="ECO:0000256" key="10">
    <source>
        <dbReference type="SAM" id="Phobius"/>
    </source>
</evidence>
<reference evidence="13 14" key="1">
    <citation type="submission" date="2016-11" db="EMBL/GenBank/DDBJ databases">
        <authorList>
            <person name="Jaros S."/>
            <person name="Januszkiewicz K."/>
            <person name="Wedrychowicz H."/>
        </authorList>
    </citation>
    <scope>NUCLEOTIDE SEQUENCE [LARGE SCALE GENOMIC DNA]</scope>
    <source>
        <strain evidence="13 14">DSM 15929</strain>
    </source>
</reference>
<feature type="transmembrane region" description="Helical" evidence="10">
    <location>
        <begin position="306"/>
        <end position="325"/>
    </location>
</feature>
<dbReference type="InterPro" id="IPR036640">
    <property type="entry name" value="ABC1_TM_sf"/>
</dbReference>
<dbReference type="Pfam" id="PF00005">
    <property type="entry name" value="ABC_tran"/>
    <property type="match status" value="1"/>
</dbReference>
<dbReference type="AlphaFoldDB" id="A0A1M6PWW2"/>
<dbReference type="Gene3D" id="1.20.1560.10">
    <property type="entry name" value="ABC transporter type 1, transmembrane domain"/>
    <property type="match status" value="1"/>
</dbReference>
<dbReference type="SUPFAM" id="SSF90123">
    <property type="entry name" value="ABC transporter transmembrane region"/>
    <property type="match status" value="1"/>
</dbReference>
<proteinExistence type="predicted"/>
<name>A0A1M6PWW2_9FIRM</name>
<dbReference type="FunFam" id="3.40.50.300:FF:000287">
    <property type="entry name" value="Multidrug ABC transporter ATP-binding protein"/>
    <property type="match status" value="1"/>
</dbReference>
<feature type="domain" description="ABC transporter" evidence="11">
    <location>
        <begin position="378"/>
        <end position="611"/>
    </location>
</feature>
<evidence type="ECO:0000259" key="11">
    <source>
        <dbReference type="PROSITE" id="PS50893"/>
    </source>
</evidence>
<dbReference type="SMART" id="SM00382">
    <property type="entry name" value="AAA"/>
    <property type="match status" value="1"/>
</dbReference>
<keyword evidence="14" id="KW-1185">Reference proteome</keyword>
<keyword evidence="8 10" id="KW-0472">Membrane</keyword>
<protein>
    <submittedName>
        <fullName evidence="13">ATP-binding cassette, subfamily B</fullName>
    </submittedName>
</protein>
<feature type="transmembrane region" description="Helical" evidence="10">
    <location>
        <begin position="177"/>
        <end position="196"/>
    </location>
</feature>
<evidence type="ECO:0000313" key="13">
    <source>
        <dbReference type="EMBL" id="SHK12376.1"/>
    </source>
</evidence>
<dbReference type="OrthoDB" id="9762778at2"/>
<evidence type="ECO:0000256" key="2">
    <source>
        <dbReference type="ARBA" id="ARBA00022448"/>
    </source>
</evidence>
<dbReference type="FunFam" id="1.20.1560.10:FF:000011">
    <property type="entry name" value="Multidrug ABC transporter ATP-binding protein"/>
    <property type="match status" value="1"/>
</dbReference>
<gene>
    <name evidence="13" type="ORF">SAMN02745136_01770</name>
</gene>
<evidence type="ECO:0000313" key="14">
    <source>
        <dbReference type="Proteomes" id="UP000184386"/>
    </source>
</evidence>
<evidence type="ECO:0000256" key="7">
    <source>
        <dbReference type="ARBA" id="ARBA00022989"/>
    </source>
</evidence>
<dbReference type="PROSITE" id="PS50893">
    <property type="entry name" value="ABC_TRANSPORTER_2"/>
    <property type="match status" value="1"/>
</dbReference>
<organism evidence="13 14">
    <name type="scientific">Anaerocolumna jejuensis DSM 15929</name>
    <dbReference type="NCBI Taxonomy" id="1121322"/>
    <lineage>
        <taxon>Bacteria</taxon>
        <taxon>Bacillati</taxon>
        <taxon>Bacillota</taxon>
        <taxon>Clostridia</taxon>
        <taxon>Lachnospirales</taxon>
        <taxon>Lachnospiraceae</taxon>
        <taxon>Anaerocolumna</taxon>
    </lineage>
</organism>
<dbReference type="PANTHER" id="PTHR43394">
    <property type="entry name" value="ATP-DEPENDENT PERMEASE MDL1, MITOCHONDRIAL"/>
    <property type="match status" value="1"/>
</dbReference>